<keyword evidence="2" id="KW-1133">Transmembrane helix</keyword>
<reference evidence="3" key="1">
    <citation type="submission" date="2021-05" db="EMBL/GenBank/DDBJ databases">
        <authorList>
            <person name="Arsene-Ploetze F."/>
        </authorList>
    </citation>
    <scope>NUCLEOTIDE SEQUENCE</scope>
    <source>
        <strain evidence="3">DSM 42138</strain>
    </source>
</reference>
<dbReference type="Proteomes" id="UP001152519">
    <property type="component" value="Unassembled WGS sequence"/>
</dbReference>
<feature type="transmembrane region" description="Helical" evidence="2">
    <location>
        <begin position="441"/>
        <end position="462"/>
    </location>
</feature>
<keyword evidence="2" id="KW-0472">Membrane</keyword>
<dbReference type="RefSeq" id="WP_251489324.1">
    <property type="nucleotide sequence ID" value="NZ_CAJSLV010000049.1"/>
</dbReference>
<feature type="compositionally biased region" description="Low complexity" evidence="1">
    <location>
        <begin position="63"/>
        <end position="79"/>
    </location>
</feature>
<evidence type="ECO:0000256" key="1">
    <source>
        <dbReference type="SAM" id="MobiDB-lite"/>
    </source>
</evidence>
<evidence type="ECO:0000313" key="4">
    <source>
        <dbReference type="Proteomes" id="UP001152519"/>
    </source>
</evidence>
<keyword evidence="4" id="KW-1185">Reference proteome</keyword>
<feature type="compositionally biased region" description="Polar residues" evidence="1">
    <location>
        <begin position="423"/>
        <end position="434"/>
    </location>
</feature>
<evidence type="ECO:0000313" key="3">
    <source>
        <dbReference type="EMBL" id="CAG6393534.1"/>
    </source>
</evidence>
<keyword evidence="2" id="KW-0812">Transmembrane</keyword>
<feature type="compositionally biased region" description="Low complexity" evidence="1">
    <location>
        <begin position="88"/>
        <end position="98"/>
    </location>
</feature>
<evidence type="ECO:0000256" key="2">
    <source>
        <dbReference type="SAM" id="Phobius"/>
    </source>
</evidence>
<protein>
    <submittedName>
        <fullName evidence="3">Uncharacterized protein</fullName>
    </submittedName>
</protein>
<comment type="caution">
    <text evidence="3">The sequence shown here is derived from an EMBL/GenBank/DDBJ whole genome shotgun (WGS) entry which is preliminary data.</text>
</comment>
<accession>A0A9W4E596</accession>
<sequence length="491" mass="50429">MTRGMTVKRGAHSAVHGAHSAVAVRRGTYTTVTASTTARRGIYTAVTALLALTALQGVQGSSAAADTGTPTTGPGAPATWQPQGRPLAGAATTADAPAMQPGVTYRDTIKVGETRIYGITLDDKSSAYASAFALPPSGGRVAYGDGIELKLESADGTDCDSADAHFQDDGAVRPVGSAVARLMRVDTSCQEANQYTLSVHRTSDGASDPAPWPLELRYVLEPPLKSGAAAGHAPDGLGTASPTPLTVGTPQQATGGTSFETAAAVKTGIWKDKVLPGETRFYKVPVDWGQQATVFSDFSSAQVTDSGAYVGSGVRLAAYSPVRELIDDQEHSYEGTPASVHEQLAPVSYANRAADDTDVARVRYAGWYYFAVTVHPDVAKAVSGPVPVTLRVNVTGTAQPAPAYAGDPKGAGIGVDAHDVSAANGTPQSAGSSSGNSAKRFLGFAALGAGTVLVLALAVWVLTARRRVAAVPDTVTQQLPPQSGFGPPPSW</sequence>
<feature type="region of interest" description="Disordered" evidence="1">
    <location>
        <begin position="227"/>
        <end position="255"/>
    </location>
</feature>
<proteinExistence type="predicted"/>
<name>A0A9W4E596_9ACTN</name>
<feature type="region of interest" description="Disordered" evidence="1">
    <location>
        <begin position="62"/>
        <end position="99"/>
    </location>
</feature>
<dbReference type="EMBL" id="CAJSLV010000049">
    <property type="protein sequence ID" value="CAG6393534.1"/>
    <property type="molecule type" value="Genomic_DNA"/>
</dbReference>
<gene>
    <name evidence="3" type="ORF">SCOCK_200146</name>
</gene>
<dbReference type="AlphaFoldDB" id="A0A9W4E596"/>
<feature type="region of interest" description="Disordered" evidence="1">
    <location>
        <begin position="415"/>
        <end position="434"/>
    </location>
</feature>
<organism evidence="3 4">
    <name type="scientific">Actinacidiphila cocklensis</name>
    <dbReference type="NCBI Taxonomy" id="887465"/>
    <lineage>
        <taxon>Bacteria</taxon>
        <taxon>Bacillati</taxon>
        <taxon>Actinomycetota</taxon>
        <taxon>Actinomycetes</taxon>
        <taxon>Kitasatosporales</taxon>
        <taxon>Streptomycetaceae</taxon>
        <taxon>Actinacidiphila</taxon>
    </lineage>
</organism>
<feature type="compositionally biased region" description="Polar residues" evidence="1">
    <location>
        <begin position="240"/>
        <end position="255"/>
    </location>
</feature>